<dbReference type="InterPro" id="IPR029050">
    <property type="entry name" value="Immunoprotect_excell_Ig-like"/>
</dbReference>
<evidence type="ECO:0000313" key="4">
    <source>
        <dbReference type="Proteomes" id="UP000728106"/>
    </source>
</evidence>
<organism evidence="3 4">
    <name type="scientific">Weissella confusa</name>
    <name type="common">Lactobacillus confusus</name>
    <dbReference type="NCBI Taxonomy" id="1583"/>
    <lineage>
        <taxon>Bacteria</taxon>
        <taxon>Bacillati</taxon>
        <taxon>Bacillota</taxon>
        <taxon>Bacilli</taxon>
        <taxon>Lactobacillales</taxon>
        <taxon>Lactobacillaceae</taxon>
        <taxon>Weissella</taxon>
    </lineage>
</organism>
<dbReference type="RefSeq" id="WP_135388692.1">
    <property type="nucleotide sequence ID" value="NZ_JAAOCP010000011.1"/>
</dbReference>
<gene>
    <name evidence="3" type="ORF">HAU20_08895</name>
</gene>
<sequence>MMTKLTRQILILVIFSGLLLGFYVIAIYGPKATRYTSPSFSEPSAPLTSSSSNSSSSAIDYSRAPANNHQDYQSTFLDKDLHTMSVTANNLKFTVSHINILDTTNVESLFSPAEKAFVKADVSLPYEFYRVTLDVTITNYGTQPINLLNTNVAGWTLIDGNGQSFTHSDMRVGHYMYDQFNTGILEPGDSKSGDFIVLTDSNDFNYQKLQFIAAGITPDKGTNITPAAFYLSTTE</sequence>
<feature type="region of interest" description="Disordered" evidence="2">
    <location>
        <begin position="39"/>
        <end position="61"/>
    </location>
</feature>
<dbReference type="Proteomes" id="UP000728106">
    <property type="component" value="Unassembled WGS sequence"/>
</dbReference>
<comment type="caution">
    <text evidence="3">The sequence shown here is derived from an EMBL/GenBank/DDBJ whole genome shotgun (WGS) entry which is preliminary data.</text>
</comment>
<name>A0AA40YRB4_WEICO</name>
<accession>A0AA40YRB4</accession>
<evidence type="ECO:0000256" key="2">
    <source>
        <dbReference type="SAM" id="MobiDB-lite"/>
    </source>
</evidence>
<dbReference type="EMBL" id="JAAOCP010000011">
    <property type="protein sequence ID" value="MBJ7639497.1"/>
    <property type="molecule type" value="Genomic_DNA"/>
</dbReference>
<protein>
    <submittedName>
        <fullName evidence="3">DUF4352 domain-containing protein</fullName>
    </submittedName>
</protein>
<evidence type="ECO:0000313" key="3">
    <source>
        <dbReference type="EMBL" id="MBJ7639497.1"/>
    </source>
</evidence>
<proteinExistence type="predicted"/>
<keyword evidence="4" id="KW-1185">Reference proteome</keyword>
<reference evidence="3 4" key="1">
    <citation type="journal article" date="2021" name="Int. J. Food Microbiol.">
        <title>Safety demonstration of a microbial species for use in the food chain: Weissella confusa.</title>
        <authorList>
            <person name="Bourdichon F."/>
            <person name="Patrone V."/>
            <person name="Fontana A."/>
            <person name="Milani G."/>
            <person name="Morelli L."/>
        </authorList>
    </citation>
    <scope>NUCLEOTIDE SEQUENCE [LARGE SCALE GENOMIC DNA]</scope>
    <source>
        <strain evidence="3 4">CCUG 43002</strain>
    </source>
</reference>
<evidence type="ECO:0000256" key="1">
    <source>
        <dbReference type="ARBA" id="ARBA00022729"/>
    </source>
</evidence>
<keyword evidence="1" id="KW-0732">Signal</keyword>
<dbReference type="Gene3D" id="2.60.40.1240">
    <property type="match status" value="1"/>
</dbReference>
<dbReference type="AlphaFoldDB" id="A0AA40YRB4"/>